<sequence length="180" mass="20244">MSDNIVWVADVEATLEEAPRLAHRGFSWLVQEAIAQTVPGHGTSAYDVPVYRPGINAAAWSVQVCDDLRQCGVEVRVGRTVFYSCPGPISVRCRHCGTTHDQDVPWGNAVSAWYDNEADDSLTCPTCSRRERVIDWTFLELDWAFGNLGFGFHNWSIADRLSEELGQVLGHRMKIAYQHY</sequence>
<name>F2LRN1_BURGS</name>
<dbReference type="KEGG" id="bgd:bgla_1p1310"/>
<keyword evidence="2" id="KW-1185">Reference proteome</keyword>
<proteinExistence type="predicted"/>
<dbReference type="HOGENOM" id="CLU_121956_0_0_4"/>
<evidence type="ECO:0000313" key="2">
    <source>
        <dbReference type="Proteomes" id="UP000008316"/>
    </source>
</evidence>
<protein>
    <submittedName>
        <fullName evidence="1">Uncharacterized protein</fullName>
    </submittedName>
</protein>
<evidence type="ECO:0000313" key="1">
    <source>
        <dbReference type="EMBL" id="AEA65525.1"/>
    </source>
</evidence>
<reference evidence="1 2" key="1">
    <citation type="journal article" date="2011" name="J. Bacteriol.">
        <title>Complete genome sequence of Burkholderia gladioli BSR3.</title>
        <authorList>
            <person name="Seo Y.S."/>
            <person name="Lim J."/>
            <person name="Choi B.S."/>
            <person name="Kim H."/>
            <person name="Goo E."/>
            <person name="Lee B."/>
            <person name="Lim J.S."/>
            <person name="Choi I.Y."/>
            <person name="Moon J.S."/>
            <person name="Kim J."/>
            <person name="Hwang I."/>
        </authorList>
    </citation>
    <scope>NUCLEOTIDE SEQUENCE [LARGE SCALE GENOMIC DNA]</scope>
    <source>
        <strain evidence="2">BSR3</strain>
    </source>
</reference>
<dbReference type="Proteomes" id="UP000008316">
    <property type="component" value="Plasmid bgla_1p"/>
</dbReference>
<dbReference type="RefSeq" id="WP_013699905.1">
    <property type="nucleotide sequence ID" value="NC_015382.1"/>
</dbReference>
<dbReference type="AlphaFoldDB" id="F2LRN1"/>
<gene>
    <name evidence="1" type="ordered locus">bgla_1p1310</name>
</gene>
<organism evidence="1 2">
    <name type="scientific">Burkholderia gladioli (strain BSR3)</name>
    <dbReference type="NCBI Taxonomy" id="999541"/>
    <lineage>
        <taxon>Bacteria</taxon>
        <taxon>Pseudomonadati</taxon>
        <taxon>Pseudomonadota</taxon>
        <taxon>Betaproteobacteria</taxon>
        <taxon>Burkholderiales</taxon>
        <taxon>Burkholderiaceae</taxon>
        <taxon>Burkholderia</taxon>
    </lineage>
</organism>
<keyword evidence="1" id="KW-0614">Plasmid</keyword>
<geneLocation type="plasmid" evidence="1 2">
    <name>bgla_1p</name>
</geneLocation>
<accession>F2LRN1</accession>
<dbReference type="EMBL" id="CP002601">
    <property type="protein sequence ID" value="AEA65525.1"/>
    <property type="molecule type" value="Genomic_DNA"/>
</dbReference>